<dbReference type="EMBL" id="JAABOA010007170">
    <property type="protein sequence ID" value="KAF9547935.1"/>
    <property type="molecule type" value="Genomic_DNA"/>
</dbReference>
<gene>
    <name evidence="2" type="ORF">BGW38_009620</name>
</gene>
<evidence type="ECO:0000313" key="2">
    <source>
        <dbReference type="EMBL" id="KAF9547935.1"/>
    </source>
</evidence>
<sequence length="98" mass="10720">WGGSSRSNNNSNNSNNGNGNSNTQAAPRSQPVNGVNGSVVPPSSEGIKPDHRETMKPQSQASLMMMKRSYSFPELGSSAERLLQEMRAVEEEQLKEER</sequence>
<evidence type="ECO:0000256" key="1">
    <source>
        <dbReference type="SAM" id="MobiDB-lite"/>
    </source>
</evidence>
<evidence type="ECO:0000313" key="3">
    <source>
        <dbReference type="Proteomes" id="UP000780801"/>
    </source>
</evidence>
<accession>A0A9P6FCX7</accession>
<organism evidence="2 3">
    <name type="scientific">Lunasporangiospora selenospora</name>
    <dbReference type="NCBI Taxonomy" id="979761"/>
    <lineage>
        <taxon>Eukaryota</taxon>
        <taxon>Fungi</taxon>
        <taxon>Fungi incertae sedis</taxon>
        <taxon>Mucoromycota</taxon>
        <taxon>Mortierellomycotina</taxon>
        <taxon>Mortierellomycetes</taxon>
        <taxon>Mortierellales</taxon>
        <taxon>Mortierellaceae</taxon>
        <taxon>Lunasporangiospora</taxon>
    </lineage>
</organism>
<feature type="compositionally biased region" description="Low complexity" evidence="1">
    <location>
        <begin position="31"/>
        <end position="44"/>
    </location>
</feature>
<feature type="compositionally biased region" description="Low complexity" evidence="1">
    <location>
        <begin position="1"/>
        <end position="22"/>
    </location>
</feature>
<feature type="region of interest" description="Disordered" evidence="1">
    <location>
        <begin position="1"/>
        <end position="59"/>
    </location>
</feature>
<proteinExistence type="predicted"/>
<protein>
    <submittedName>
        <fullName evidence="2">Uncharacterized protein</fullName>
    </submittedName>
</protein>
<keyword evidence="3" id="KW-1185">Reference proteome</keyword>
<reference evidence="2" key="1">
    <citation type="journal article" date="2020" name="Fungal Divers.">
        <title>Resolving the Mortierellaceae phylogeny through synthesis of multi-gene phylogenetics and phylogenomics.</title>
        <authorList>
            <person name="Vandepol N."/>
            <person name="Liber J."/>
            <person name="Desiro A."/>
            <person name="Na H."/>
            <person name="Kennedy M."/>
            <person name="Barry K."/>
            <person name="Grigoriev I.V."/>
            <person name="Miller A.N."/>
            <person name="O'Donnell K."/>
            <person name="Stajich J.E."/>
            <person name="Bonito G."/>
        </authorList>
    </citation>
    <scope>NUCLEOTIDE SEQUENCE</scope>
    <source>
        <strain evidence="2">KOD1015</strain>
    </source>
</reference>
<feature type="non-terminal residue" evidence="2">
    <location>
        <position position="1"/>
    </location>
</feature>
<name>A0A9P6FCX7_9FUNG</name>
<dbReference type="AlphaFoldDB" id="A0A9P6FCX7"/>
<dbReference type="Proteomes" id="UP000780801">
    <property type="component" value="Unassembled WGS sequence"/>
</dbReference>
<feature type="non-terminal residue" evidence="2">
    <location>
        <position position="98"/>
    </location>
</feature>
<comment type="caution">
    <text evidence="2">The sequence shown here is derived from an EMBL/GenBank/DDBJ whole genome shotgun (WGS) entry which is preliminary data.</text>
</comment>